<protein>
    <recommendedName>
        <fullName evidence="2">NAD-specific glutamate dehydrogenase</fullName>
    </recommendedName>
</protein>
<comment type="caution">
    <text evidence="1">The sequence shown here is derived from an EMBL/GenBank/DDBJ whole genome shotgun (WGS) entry which is preliminary data.</text>
</comment>
<sequence length="221" mass="25325">MTIYFQNLEFHGLSNKLVEVFNILNGDLGRGHESADAADIRNQTAFDHFLANRIKDLFFNVFLAEQLVPKFLAFNILAGEENVAIAVVHLGDFDFDFIAFLKEILRLHIRITGELACRNNAIRLVADVDEYFAVDNGDDGSFQHLAVMNTRHGLFKRGSKVRAVFMFRLRFGFLLYCGFGRFHSCRGLFGYLGSLGYDDFLGGSFRFNGFDRRFFLFAHYL</sequence>
<organism evidence="1">
    <name type="scientific">bioreactor metagenome</name>
    <dbReference type="NCBI Taxonomy" id="1076179"/>
    <lineage>
        <taxon>unclassified sequences</taxon>
        <taxon>metagenomes</taxon>
        <taxon>ecological metagenomes</taxon>
    </lineage>
</organism>
<evidence type="ECO:0000313" key="1">
    <source>
        <dbReference type="EMBL" id="MPM45055.1"/>
    </source>
</evidence>
<reference evidence="1" key="1">
    <citation type="submission" date="2019-08" db="EMBL/GenBank/DDBJ databases">
        <authorList>
            <person name="Kucharzyk K."/>
            <person name="Murdoch R.W."/>
            <person name="Higgins S."/>
            <person name="Loffler F."/>
        </authorList>
    </citation>
    <scope>NUCLEOTIDE SEQUENCE</scope>
</reference>
<accession>A0A644ZVU0</accession>
<evidence type="ECO:0008006" key="2">
    <source>
        <dbReference type="Google" id="ProtNLM"/>
    </source>
</evidence>
<gene>
    <name evidence="1" type="ORF">SDC9_91740</name>
</gene>
<dbReference type="EMBL" id="VSSQ01010726">
    <property type="protein sequence ID" value="MPM45055.1"/>
    <property type="molecule type" value="Genomic_DNA"/>
</dbReference>
<dbReference type="AlphaFoldDB" id="A0A644ZVU0"/>
<proteinExistence type="predicted"/>
<dbReference type="AntiFam" id="ANF00204">
    <property type="entry name" value="Shadow ORF (opposite rpsA)"/>
</dbReference>
<name>A0A644ZVU0_9ZZZZ</name>